<comment type="caution">
    <text evidence="1">The sequence shown here is derived from an EMBL/GenBank/DDBJ whole genome shotgun (WGS) entry which is preliminary data.</text>
</comment>
<protein>
    <submittedName>
        <fullName evidence="1">Uncharacterized protein</fullName>
    </submittedName>
</protein>
<reference evidence="1 2" key="1">
    <citation type="submission" date="2019-08" db="EMBL/GenBank/DDBJ databases">
        <title>Bradyrhizobium hipponensis sp. nov., a rhizobium isolated from a Lupinus angustifolius root nodule in Tunisia.</title>
        <authorList>
            <person name="Off K."/>
            <person name="Rejili M."/>
            <person name="Mars M."/>
            <person name="Brachmann A."/>
            <person name="Marin M."/>
        </authorList>
    </citation>
    <scope>NUCLEOTIDE SEQUENCE [LARGE SCALE GENOMIC DNA]</scope>
    <source>
        <strain evidence="2">aSej3</strain>
    </source>
</reference>
<dbReference type="RefSeq" id="WP_148742176.1">
    <property type="nucleotide sequence ID" value="NZ_VSTH01000086.1"/>
</dbReference>
<evidence type="ECO:0000313" key="2">
    <source>
        <dbReference type="Proteomes" id="UP000324797"/>
    </source>
</evidence>
<evidence type="ECO:0000313" key="1">
    <source>
        <dbReference type="EMBL" id="TYO63875.1"/>
    </source>
</evidence>
<dbReference type="AlphaFoldDB" id="A0A5S4YKK3"/>
<accession>A0A5S4YKK3</accession>
<dbReference type="Proteomes" id="UP000324797">
    <property type="component" value="Unassembled WGS sequence"/>
</dbReference>
<keyword evidence="2" id="KW-1185">Reference proteome</keyword>
<dbReference type="EMBL" id="VSTH01000086">
    <property type="protein sequence ID" value="TYO63875.1"/>
    <property type="molecule type" value="Genomic_DNA"/>
</dbReference>
<gene>
    <name evidence="1" type="ORF">FXV83_24980</name>
</gene>
<sequence>MPRYKWLLEDQRSRRRTVADVIDVLHSQGVFDGARTAEIRVGALQVRSEEIVGLVAVFAESTTAETIFVVKLPSSKQFRAKRQGSQDAETFDIFRFHEAIIDGSGAVELADGTRLRAVELAPALPWSASMHRNRMSLEELAVDLLFETLGEHRYNRSPEEYERLASLIPHLKEAHYRVNERLEQLQKKGQQPYSEICYFKAGDVVPRYVPFPTKISAETLRKGLIALGFRAPKWQKHHLTI</sequence>
<proteinExistence type="predicted"/>
<name>A0A5S4YKK3_9BRAD</name>
<organism evidence="1 2">
    <name type="scientific">Bradyrhizobium hipponense</name>
    <dbReference type="NCBI Taxonomy" id="2605638"/>
    <lineage>
        <taxon>Bacteria</taxon>
        <taxon>Pseudomonadati</taxon>
        <taxon>Pseudomonadota</taxon>
        <taxon>Alphaproteobacteria</taxon>
        <taxon>Hyphomicrobiales</taxon>
        <taxon>Nitrobacteraceae</taxon>
        <taxon>Bradyrhizobium</taxon>
    </lineage>
</organism>